<evidence type="ECO:0000256" key="3">
    <source>
        <dbReference type="ARBA" id="ARBA00023186"/>
    </source>
</evidence>
<comment type="similarity">
    <text evidence="1">Belongs to the synembryn family.</text>
</comment>
<evidence type="ECO:0000313" key="5">
    <source>
        <dbReference type="EMBL" id="CAE2212279.1"/>
    </source>
</evidence>
<dbReference type="EMBL" id="HBKQ01007425">
    <property type="protein sequence ID" value="CAE2212279.1"/>
    <property type="molecule type" value="Transcribed_RNA"/>
</dbReference>
<gene>
    <name evidence="5" type="ORF">OAUR00152_LOCUS4990</name>
</gene>
<dbReference type="GO" id="GO:0007186">
    <property type="term" value="P:G protein-coupled receptor signaling pathway"/>
    <property type="evidence" value="ECO:0007669"/>
    <property type="project" value="TreeGrafter"/>
</dbReference>
<dbReference type="PANTHER" id="PTHR12425:SF5">
    <property type="entry name" value="SYNEMBRYN"/>
    <property type="match status" value="1"/>
</dbReference>
<dbReference type="InterPro" id="IPR019318">
    <property type="entry name" value="Gua_nucleotide_exch_fac_Ric8"/>
</dbReference>
<proteinExistence type="inferred from homology"/>
<accession>A0A7S4HXF2</accession>
<dbReference type="GO" id="GO:0001965">
    <property type="term" value="F:G-protein alpha-subunit binding"/>
    <property type="evidence" value="ECO:0007669"/>
    <property type="project" value="TreeGrafter"/>
</dbReference>
<protein>
    <submittedName>
        <fullName evidence="5">Uncharacterized protein</fullName>
    </submittedName>
</protein>
<evidence type="ECO:0000256" key="1">
    <source>
        <dbReference type="ARBA" id="ARBA00009049"/>
    </source>
</evidence>
<feature type="region of interest" description="Disordered" evidence="4">
    <location>
        <begin position="495"/>
        <end position="522"/>
    </location>
</feature>
<organism evidence="5">
    <name type="scientific">Odontella aurita</name>
    <dbReference type="NCBI Taxonomy" id="265563"/>
    <lineage>
        <taxon>Eukaryota</taxon>
        <taxon>Sar</taxon>
        <taxon>Stramenopiles</taxon>
        <taxon>Ochrophyta</taxon>
        <taxon>Bacillariophyta</taxon>
        <taxon>Mediophyceae</taxon>
        <taxon>Biddulphiophycidae</taxon>
        <taxon>Eupodiscales</taxon>
        <taxon>Odontellaceae</taxon>
        <taxon>Odontella</taxon>
    </lineage>
</organism>
<evidence type="ECO:0000256" key="2">
    <source>
        <dbReference type="ARBA" id="ARBA00022658"/>
    </source>
</evidence>
<keyword evidence="2" id="KW-0344">Guanine-nucleotide releasing factor</keyword>
<dbReference type="Pfam" id="PF10165">
    <property type="entry name" value="Ric8"/>
    <property type="match status" value="1"/>
</dbReference>
<evidence type="ECO:0000256" key="4">
    <source>
        <dbReference type="SAM" id="MobiDB-lite"/>
    </source>
</evidence>
<sequence length="600" mass="64679">MDPAETLLSALGEIPVRGGQDVSSKMDAPSKVEARPLSKRLQQWNGAIESEFVANIPSFSFVSEPNEDSLAKLAVAVETLHGHLVHTVLSNPPLFSGNKELSSGSESGIKDESDVARGGIVLLNDVEADATTSRAAEAVAECGAARTLEDVEDDNEKLILTSDLLRACKNILRWTNQRRALAMRVRGQSGPAEAEECVANDETKRLRQPGTLRLYLVLLEGCSSHFQKGSTVLTHRDSVAQTASLALFHATFGAGEPVADVARSVLVGSKVNFIPSLARLVNLPHPLPLLISLMRHVHSLVGSEPVLAKRLDSAVAEGSSDCKDKDLASVLVATLAWTLRSDPPFPGTDPGDRRSDLAVEVMRIMFVLQLRHASNNDEVKNDNDMMTQIGILICDILQLPNADFRIYDIKLAAVNLLMDCPAEYGQFLMSNNGIPPLLAVLTLQLTTVVVERTGSGAADAAAIVPILIALTRLSAANDDVKKVIKEGIFPPEAEKGFQSKAREEKEKLRGGDRGSVGGLGAKNMSPLDAPRGTVRWKLLRLMTWTESNVKRCASEFIWTLCNGDATEFVLRTGFGNAVHILGIKGLVTIPKESTVDIPMS</sequence>
<dbReference type="PANTHER" id="PTHR12425">
    <property type="entry name" value="SYNEMBRYN"/>
    <property type="match status" value="1"/>
</dbReference>
<dbReference type="GO" id="GO:0005737">
    <property type="term" value="C:cytoplasm"/>
    <property type="evidence" value="ECO:0007669"/>
    <property type="project" value="TreeGrafter"/>
</dbReference>
<reference evidence="5" key="1">
    <citation type="submission" date="2021-01" db="EMBL/GenBank/DDBJ databases">
        <authorList>
            <person name="Corre E."/>
            <person name="Pelletier E."/>
            <person name="Niang G."/>
            <person name="Scheremetjew M."/>
            <person name="Finn R."/>
            <person name="Kale V."/>
            <person name="Holt S."/>
            <person name="Cochrane G."/>
            <person name="Meng A."/>
            <person name="Brown T."/>
            <person name="Cohen L."/>
        </authorList>
    </citation>
    <scope>NUCLEOTIDE SEQUENCE</scope>
    <source>
        <strain evidence="5">Isolate 1302-5</strain>
    </source>
</reference>
<keyword evidence="3" id="KW-0143">Chaperone</keyword>
<dbReference type="GO" id="GO:0005085">
    <property type="term" value="F:guanyl-nucleotide exchange factor activity"/>
    <property type="evidence" value="ECO:0007669"/>
    <property type="project" value="UniProtKB-KW"/>
</dbReference>
<dbReference type="AlphaFoldDB" id="A0A7S4HXF2"/>
<name>A0A7S4HXF2_9STRA</name>
<feature type="compositionally biased region" description="Basic and acidic residues" evidence="4">
    <location>
        <begin position="495"/>
        <end position="512"/>
    </location>
</feature>